<gene>
    <name evidence="1" type="ORF">SDC9_189010</name>
</gene>
<name>A0A645HZ88_9ZZZZ</name>
<reference evidence="1" key="1">
    <citation type="submission" date="2019-08" db="EMBL/GenBank/DDBJ databases">
        <authorList>
            <person name="Kucharzyk K."/>
            <person name="Murdoch R.W."/>
            <person name="Higgins S."/>
            <person name="Loffler F."/>
        </authorList>
    </citation>
    <scope>NUCLEOTIDE SEQUENCE</scope>
</reference>
<comment type="caution">
    <text evidence="1">The sequence shown here is derived from an EMBL/GenBank/DDBJ whole genome shotgun (WGS) entry which is preliminary data.</text>
</comment>
<dbReference type="AlphaFoldDB" id="A0A645HZ88"/>
<dbReference type="EMBL" id="VSSQ01098533">
    <property type="protein sequence ID" value="MPN41464.1"/>
    <property type="molecule type" value="Genomic_DNA"/>
</dbReference>
<organism evidence="1">
    <name type="scientific">bioreactor metagenome</name>
    <dbReference type="NCBI Taxonomy" id="1076179"/>
    <lineage>
        <taxon>unclassified sequences</taxon>
        <taxon>metagenomes</taxon>
        <taxon>ecological metagenomes</taxon>
    </lineage>
</organism>
<sequence length="110" mass="12389">MIARCVFINKTDRLRMVAQRQHHLEKRFGNYHFMLANGFMRAVIQNRSAHNVHSPALLCPLPARLFQLLPVAPVQVVVLRTNVGHVKTLDHSHARPFIVACGTHVPAVIA</sequence>
<accession>A0A645HZ88</accession>
<evidence type="ECO:0000313" key="1">
    <source>
        <dbReference type="EMBL" id="MPN41464.1"/>
    </source>
</evidence>
<protein>
    <submittedName>
        <fullName evidence="1">Uncharacterized protein</fullName>
    </submittedName>
</protein>
<proteinExistence type="predicted"/>